<accession>A0A5E4QNS3</accession>
<organism evidence="1 2">
    <name type="scientific">Leptidea sinapis</name>
    <dbReference type="NCBI Taxonomy" id="189913"/>
    <lineage>
        <taxon>Eukaryota</taxon>
        <taxon>Metazoa</taxon>
        <taxon>Ecdysozoa</taxon>
        <taxon>Arthropoda</taxon>
        <taxon>Hexapoda</taxon>
        <taxon>Insecta</taxon>
        <taxon>Pterygota</taxon>
        <taxon>Neoptera</taxon>
        <taxon>Endopterygota</taxon>
        <taxon>Lepidoptera</taxon>
        <taxon>Glossata</taxon>
        <taxon>Ditrysia</taxon>
        <taxon>Papilionoidea</taxon>
        <taxon>Pieridae</taxon>
        <taxon>Dismorphiinae</taxon>
        <taxon>Leptidea</taxon>
    </lineage>
</organism>
<dbReference type="EMBL" id="FZQP02004034">
    <property type="protein sequence ID" value="VVC99272.1"/>
    <property type="molecule type" value="Genomic_DNA"/>
</dbReference>
<evidence type="ECO:0000313" key="1">
    <source>
        <dbReference type="EMBL" id="VVC99272.1"/>
    </source>
</evidence>
<name>A0A5E4QNS3_9NEOP</name>
<evidence type="ECO:0000313" key="2">
    <source>
        <dbReference type="Proteomes" id="UP000324832"/>
    </source>
</evidence>
<proteinExistence type="predicted"/>
<dbReference type="Proteomes" id="UP000324832">
    <property type="component" value="Unassembled WGS sequence"/>
</dbReference>
<dbReference type="AlphaFoldDB" id="A0A5E4QNS3"/>
<gene>
    <name evidence="1" type="ORF">LSINAPIS_LOCUS10174</name>
</gene>
<sequence length="191" mass="22749">MLDVLRFNITADTKRNLTDGEVFDYLYGNLTDDELNKDYVDVNLIADPNMRPVVDAAIQKVYKTDSMRRWWLEANRNDPFLINKTMDLMKQSVYATRYRLEKTRPYRKARGHLPSYQIAMLYSSLNEIRNKIDGLINTMMKFHHTHKFFFYVLVYERIVSANMDVEYITQRMFQINAKAQEIDEDDVQKPP</sequence>
<reference evidence="1 2" key="1">
    <citation type="submission" date="2017-07" db="EMBL/GenBank/DDBJ databases">
        <authorList>
            <person name="Talla V."/>
            <person name="Backstrom N."/>
        </authorList>
    </citation>
    <scope>NUCLEOTIDE SEQUENCE [LARGE SCALE GENOMIC DNA]</scope>
</reference>
<keyword evidence="2" id="KW-1185">Reference proteome</keyword>
<protein>
    <submittedName>
        <fullName evidence="1">Uncharacterized protein</fullName>
    </submittedName>
</protein>